<evidence type="ECO:0000256" key="1">
    <source>
        <dbReference type="SAM" id="MobiDB-lite"/>
    </source>
</evidence>
<reference evidence="2" key="1">
    <citation type="submission" date="2018-05" db="EMBL/GenBank/DDBJ databases">
        <title>Draft genome of Mucuna pruriens seed.</title>
        <authorList>
            <person name="Nnadi N.E."/>
            <person name="Vos R."/>
            <person name="Hasami M.H."/>
            <person name="Devisetty U.K."/>
            <person name="Aguiy J.C."/>
        </authorList>
    </citation>
    <scope>NUCLEOTIDE SEQUENCE [LARGE SCALE GENOMIC DNA]</scope>
    <source>
        <strain evidence="2">JCA_2017</strain>
    </source>
</reference>
<protein>
    <submittedName>
        <fullName evidence="2">Uncharacterized protein</fullName>
    </submittedName>
</protein>
<sequence length="128" mass="14652">MESSHFGQSEVMGHMPPNDLDMPQMNLKLKVVIGHRVRNTRHHHSNNSNNKECHLKLATSNLEFQQNMNSSNMQFQQNMSATIQDLKTQIGQLANTVSHLQLVGSNNLPSQTILNPRGECEHSYYKKW</sequence>
<proteinExistence type="predicted"/>
<keyword evidence="3" id="KW-1185">Reference proteome</keyword>
<comment type="caution">
    <text evidence="2">The sequence shown here is derived from an EMBL/GenBank/DDBJ whole genome shotgun (WGS) entry which is preliminary data.</text>
</comment>
<accession>A0A371GI43</accession>
<dbReference type="EMBL" id="QJKJ01005451">
    <property type="protein sequence ID" value="RDX90214.1"/>
    <property type="molecule type" value="Genomic_DNA"/>
</dbReference>
<dbReference type="Proteomes" id="UP000257109">
    <property type="component" value="Unassembled WGS sequence"/>
</dbReference>
<name>A0A371GI43_MUCPR</name>
<dbReference type="AlphaFoldDB" id="A0A371GI43"/>
<feature type="non-terminal residue" evidence="2">
    <location>
        <position position="1"/>
    </location>
</feature>
<gene>
    <name evidence="2" type="ORF">CR513_27942</name>
</gene>
<evidence type="ECO:0000313" key="3">
    <source>
        <dbReference type="Proteomes" id="UP000257109"/>
    </source>
</evidence>
<dbReference type="OrthoDB" id="778454at2759"/>
<feature type="region of interest" description="Disordered" evidence="1">
    <location>
        <begin position="1"/>
        <end position="22"/>
    </location>
</feature>
<organism evidence="2 3">
    <name type="scientific">Mucuna pruriens</name>
    <name type="common">Velvet bean</name>
    <name type="synonym">Dolichos pruriens</name>
    <dbReference type="NCBI Taxonomy" id="157652"/>
    <lineage>
        <taxon>Eukaryota</taxon>
        <taxon>Viridiplantae</taxon>
        <taxon>Streptophyta</taxon>
        <taxon>Embryophyta</taxon>
        <taxon>Tracheophyta</taxon>
        <taxon>Spermatophyta</taxon>
        <taxon>Magnoliopsida</taxon>
        <taxon>eudicotyledons</taxon>
        <taxon>Gunneridae</taxon>
        <taxon>Pentapetalae</taxon>
        <taxon>rosids</taxon>
        <taxon>fabids</taxon>
        <taxon>Fabales</taxon>
        <taxon>Fabaceae</taxon>
        <taxon>Papilionoideae</taxon>
        <taxon>50 kb inversion clade</taxon>
        <taxon>NPAAA clade</taxon>
        <taxon>indigoferoid/millettioid clade</taxon>
        <taxon>Phaseoleae</taxon>
        <taxon>Mucuna</taxon>
    </lineage>
</organism>
<evidence type="ECO:0000313" key="2">
    <source>
        <dbReference type="EMBL" id="RDX90214.1"/>
    </source>
</evidence>